<keyword evidence="1" id="KW-0539">Nucleus</keyword>
<dbReference type="GO" id="GO:0003677">
    <property type="term" value="F:DNA binding"/>
    <property type="evidence" value="ECO:0007669"/>
    <property type="project" value="UniProtKB-UniRule"/>
</dbReference>
<gene>
    <name evidence="4" type="ORF">ALTATR162_LOCUS4778</name>
</gene>
<comment type="caution">
    <text evidence="4">The sequence shown here is derived from an EMBL/GenBank/DDBJ whole genome shotgun (WGS) entry which is preliminary data.</text>
</comment>
<dbReference type="OrthoDB" id="1919336at2759"/>
<dbReference type="CDD" id="cd00084">
    <property type="entry name" value="HMG-box_SF"/>
    <property type="match status" value="1"/>
</dbReference>
<reference evidence="4" key="1">
    <citation type="submission" date="2021-05" db="EMBL/GenBank/DDBJ databases">
        <authorList>
            <person name="Stam R."/>
        </authorList>
    </citation>
    <scope>NUCLEOTIDE SEQUENCE</scope>
    <source>
        <strain evidence="4">CS162</strain>
    </source>
</reference>
<evidence type="ECO:0000313" key="5">
    <source>
        <dbReference type="Proteomes" id="UP000676310"/>
    </source>
</evidence>
<evidence type="ECO:0000256" key="1">
    <source>
        <dbReference type="PROSITE-ProRule" id="PRU00267"/>
    </source>
</evidence>
<dbReference type="InterPro" id="IPR009071">
    <property type="entry name" value="HMG_box_dom"/>
</dbReference>
<proteinExistence type="predicted"/>
<dbReference type="Pfam" id="PF00505">
    <property type="entry name" value="HMG_box"/>
    <property type="match status" value="1"/>
</dbReference>
<sequence length="298" mass="32866">MPHLARFLRRTLLARNAAQVPHVRALSRAFASVLHARRSYATTTRATKPTATVKKAVKAAAAKKAAPKKTTTTAKKAAPKKKAATKTAARRTAKKPAAKKAAPKRPRVKLTPEEKHKAKIRDLRVKALKEPVTHRALSTLNAFIAETTSGKGTGRAKVGDAQKAFKNLSPAELEHYNHIASEKNAARRAEYEAWIKTYTPDQIRIANNARAQLRKLLADTYKTKPAHTDKLLDDRAVKRPTSIFATFVKERHASGDFKNINLQDAMKLIANEWKALSAGEKQKYQDGYVAQRDTAAAA</sequence>
<dbReference type="PROSITE" id="PS50118">
    <property type="entry name" value="HMG_BOX_2"/>
    <property type="match status" value="1"/>
</dbReference>
<name>A0A8J2N5E9_9PLEO</name>
<dbReference type="AlphaFoldDB" id="A0A8J2N5E9"/>
<keyword evidence="5" id="KW-1185">Reference proteome</keyword>
<dbReference type="RefSeq" id="XP_043168328.1">
    <property type="nucleotide sequence ID" value="XM_043312393.1"/>
</dbReference>
<evidence type="ECO:0000259" key="3">
    <source>
        <dbReference type="PROSITE" id="PS50118"/>
    </source>
</evidence>
<dbReference type="InterPro" id="IPR036910">
    <property type="entry name" value="HMG_box_dom_sf"/>
</dbReference>
<feature type="domain" description="HMG box" evidence="3">
    <location>
        <begin position="237"/>
        <end position="286"/>
    </location>
</feature>
<dbReference type="GeneID" id="67016482"/>
<feature type="DNA-binding region" description="HMG box" evidence="1">
    <location>
        <begin position="237"/>
        <end position="286"/>
    </location>
</feature>
<dbReference type="GO" id="GO:0005634">
    <property type="term" value="C:nucleus"/>
    <property type="evidence" value="ECO:0007669"/>
    <property type="project" value="UniProtKB-UniRule"/>
</dbReference>
<keyword evidence="1" id="KW-0238">DNA-binding</keyword>
<accession>A0A8J2N5E9</accession>
<dbReference type="Gene3D" id="1.10.30.10">
    <property type="entry name" value="High mobility group box domain"/>
    <property type="match status" value="2"/>
</dbReference>
<dbReference type="Proteomes" id="UP000676310">
    <property type="component" value="Unassembled WGS sequence"/>
</dbReference>
<dbReference type="EMBL" id="CAJRGZ010000017">
    <property type="protein sequence ID" value="CAG5156985.1"/>
    <property type="molecule type" value="Genomic_DNA"/>
</dbReference>
<evidence type="ECO:0000256" key="2">
    <source>
        <dbReference type="SAM" id="MobiDB-lite"/>
    </source>
</evidence>
<organism evidence="4 5">
    <name type="scientific">Alternaria atra</name>
    <dbReference type="NCBI Taxonomy" id="119953"/>
    <lineage>
        <taxon>Eukaryota</taxon>
        <taxon>Fungi</taxon>
        <taxon>Dikarya</taxon>
        <taxon>Ascomycota</taxon>
        <taxon>Pezizomycotina</taxon>
        <taxon>Dothideomycetes</taxon>
        <taxon>Pleosporomycetidae</taxon>
        <taxon>Pleosporales</taxon>
        <taxon>Pleosporineae</taxon>
        <taxon>Pleosporaceae</taxon>
        <taxon>Alternaria</taxon>
        <taxon>Alternaria sect. Ulocladioides</taxon>
    </lineage>
</organism>
<evidence type="ECO:0000313" key="4">
    <source>
        <dbReference type="EMBL" id="CAG5156985.1"/>
    </source>
</evidence>
<protein>
    <recommendedName>
        <fullName evidence="3">HMG box domain-containing protein</fullName>
    </recommendedName>
</protein>
<feature type="compositionally biased region" description="Basic residues" evidence="2">
    <location>
        <begin position="77"/>
        <end position="108"/>
    </location>
</feature>
<feature type="region of interest" description="Disordered" evidence="2">
    <location>
        <begin position="62"/>
        <end position="116"/>
    </location>
</feature>
<dbReference type="SUPFAM" id="SSF47095">
    <property type="entry name" value="HMG-box"/>
    <property type="match status" value="2"/>
</dbReference>
<feature type="compositionally biased region" description="Low complexity" evidence="2">
    <location>
        <begin position="62"/>
        <end position="76"/>
    </location>
</feature>